<dbReference type="Proteomes" id="UP000231503">
    <property type="component" value="Unassembled WGS sequence"/>
</dbReference>
<dbReference type="GO" id="GO:0006310">
    <property type="term" value="P:DNA recombination"/>
    <property type="evidence" value="ECO:0007669"/>
    <property type="project" value="UniProtKB-KW"/>
</dbReference>
<comment type="caution">
    <text evidence="6">The sequence shown here is derived from an EMBL/GenBank/DDBJ whole genome shotgun (WGS) entry which is preliminary data.</text>
</comment>
<comment type="similarity">
    <text evidence="2">Belongs to the RmuC family.</text>
</comment>
<keyword evidence="3" id="KW-0175">Coiled coil</keyword>
<dbReference type="AlphaFoldDB" id="A0A2H0TE39"/>
<reference evidence="7" key="1">
    <citation type="submission" date="2017-09" db="EMBL/GenBank/DDBJ databases">
        <title>Depth-based differentiation of microbial function through sediment-hosted aquifers and enrichment of novel symbionts in the deep terrestrial subsurface.</title>
        <authorList>
            <person name="Probst A.J."/>
            <person name="Ladd B."/>
            <person name="Jarett J.K."/>
            <person name="Geller-Mcgrath D.E."/>
            <person name="Sieber C.M.K."/>
            <person name="Emerson J.B."/>
            <person name="Anantharaman K."/>
            <person name="Thomas B.C."/>
            <person name="Malmstrom R."/>
            <person name="Stieglmeier M."/>
            <person name="Klingl A."/>
            <person name="Woyke T."/>
            <person name="Ryan C.M."/>
            <person name="Banfield J.F."/>
        </authorList>
    </citation>
    <scope>NUCLEOTIDE SEQUENCE [LARGE SCALE GENOMIC DNA]</scope>
</reference>
<organism evidence="6 7">
    <name type="scientific">Candidatus Niyogibacteria bacterium CG10_big_fil_rev_8_21_14_0_10_46_36</name>
    <dbReference type="NCBI Taxonomy" id="1974726"/>
    <lineage>
        <taxon>Bacteria</taxon>
        <taxon>Candidatus Niyogiibacteriota</taxon>
    </lineage>
</organism>
<gene>
    <name evidence="6" type="ORF">COU47_00020</name>
</gene>
<accession>A0A2H0TE39</accession>
<keyword evidence="5" id="KW-0812">Transmembrane</keyword>
<evidence type="ECO:0000313" key="7">
    <source>
        <dbReference type="Proteomes" id="UP000231503"/>
    </source>
</evidence>
<evidence type="ECO:0000256" key="5">
    <source>
        <dbReference type="SAM" id="Phobius"/>
    </source>
</evidence>
<comment type="function">
    <text evidence="1">Involved in DNA recombination.</text>
</comment>
<evidence type="ECO:0000256" key="3">
    <source>
        <dbReference type="ARBA" id="ARBA00023054"/>
    </source>
</evidence>
<evidence type="ECO:0000313" key="6">
    <source>
        <dbReference type="EMBL" id="PIR69812.1"/>
    </source>
</evidence>
<dbReference type="Pfam" id="PF02646">
    <property type="entry name" value="RmuC"/>
    <property type="match status" value="1"/>
</dbReference>
<keyword evidence="4" id="KW-0233">DNA recombination</keyword>
<dbReference type="PANTHER" id="PTHR30563">
    <property type="entry name" value="DNA RECOMBINATION PROTEIN RMUC"/>
    <property type="match status" value="1"/>
</dbReference>
<evidence type="ECO:0000256" key="2">
    <source>
        <dbReference type="ARBA" id="ARBA00009840"/>
    </source>
</evidence>
<evidence type="ECO:0000256" key="4">
    <source>
        <dbReference type="ARBA" id="ARBA00023172"/>
    </source>
</evidence>
<protein>
    <submittedName>
        <fullName evidence="6">DNA recombination protein RmuC</fullName>
    </submittedName>
</protein>
<sequence length="341" mass="39016">MYLVLGILIGAIAGGIIIFLVTRRSQSFLMLQHQLQAIDKRLDEKLGESGKMMQAQFGESAKIIRDVTERLTKLDETNKQVINFTDQLRKLQDILQNPKQRGILGEYYLETVLKNTLPVGSYKIQYGFRDGNIVDAAIFIKDKIIPVDSKFSLENYNRILEEHNEDRKKELEKQFRQDLKNRIDETAKYVRPEEGTMDFAFMFIPSEAIYYDLLINKVGAVQVNTEDLISYAINKKRVLIVSPNTFLAFLQTVLQGLKAMEIEESAKEIIKGVQQLSKHITAYDDYMLRLGKNLDTTVNAYNKASKEFKKIDKDVVKLSGSGGTIEPMLVRRTEEGEEIDS</sequence>
<dbReference type="InterPro" id="IPR003798">
    <property type="entry name" value="DNA_recombination_RmuC"/>
</dbReference>
<feature type="transmembrane region" description="Helical" evidence="5">
    <location>
        <begin position="6"/>
        <end position="22"/>
    </location>
</feature>
<dbReference type="EMBL" id="PFCO01000001">
    <property type="protein sequence ID" value="PIR69812.1"/>
    <property type="molecule type" value="Genomic_DNA"/>
</dbReference>
<proteinExistence type="inferred from homology"/>
<evidence type="ECO:0000256" key="1">
    <source>
        <dbReference type="ARBA" id="ARBA00003416"/>
    </source>
</evidence>
<keyword evidence="5" id="KW-0472">Membrane</keyword>
<keyword evidence="5" id="KW-1133">Transmembrane helix</keyword>
<dbReference type="PANTHER" id="PTHR30563:SF0">
    <property type="entry name" value="DNA RECOMBINATION PROTEIN RMUC"/>
    <property type="match status" value="1"/>
</dbReference>
<name>A0A2H0TE39_9BACT</name>